<dbReference type="SUPFAM" id="SSF53613">
    <property type="entry name" value="Ribokinase-like"/>
    <property type="match status" value="1"/>
</dbReference>
<dbReference type="GO" id="GO:0004730">
    <property type="term" value="F:pseudouridylate synthase activity"/>
    <property type="evidence" value="ECO:0007669"/>
    <property type="project" value="TreeGrafter"/>
</dbReference>
<proteinExistence type="predicted"/>
<dbReference type="Gene3D" id="3.40.1190.20">
    <property type="match status" value="1"/>
</dbReference>
<feature type="domain" description="Carbohydrate kinase PfkB" evidence="4">
    <location>
        <begin position="12"/>
        <end position="299"/>
    </location>
</feature>
<dbReference type="GO" id="GO:0046872">
    <property type="term" value="F:metal ion binding"/>
    <property type="evidence" value="ECO:0007669"/>
    <property type="project" value="UniProtKB-KW"/>
</dbReference>
<dbReference type="GO" id="GO:0016798">
    <property type="term" value="F:hydrolase activity, acting on glycosyl bonds"/>
    <property type="evidence" value="ECO:0007669"/>
    <property type="project" value="TreeGrafter"/>
</dbReference>
<dbReference type="EMBL" id="JABFCZ010000019">
    <property type="protein sequence ID" value="MBD1548051.1"/>
    <property type="molecule type" value="Genomic_DNA"/>
</dbReference>
<dbReference type="InterPro" id="IPR011611">
    <property type="entry name" value="PfkB_dom"/>
</dbReference>
<keyword evidence="1" id="KW-0808">Transferase</keyword>
<dbReference type="PANTHER" id="PTHR42909:SF1">
    <property type="entry name" value="CARBOHYDRATE KINASE PFKB DOMAIN-CONTAINING PROTEIN"/>
    <property type="match status" value="1"/>
</dbReference>
<dbReference type="AlphaFoldDB" id="A0A926P573"/>
<evidence type="ECO:0000256" key="3">
    <source>
        <dbReference type="ARBA" id="ARBA00022777"/>
    </source>
</evidence>
<dbReference type="RefSeq" id="WP_190292787.1">
    <property type="nucleotide sequence ID" value="NZ_JABFCZ010000019.1"/>
</dbReference>
<dbReference type="InterPro" id="IPR002173">
    <property type="entry name" value="Carboh/pur_kinase_PfkB_CS"/>
</dbReference>
<comment type="caution">
    <text evidence="5">The sequence shown here is derived from an EMBL/GenBank/DDBJ whole genome shotgun (WGS) entry which is preliminary data.</text>
</comment>
<dbReference type="PANTHER" id="PTHR42909">
    <property type="entry name" value="ZGC:136858"/>
    <property type="match status" value="1"/>
</dbReference>
<name>A0A926P573_9HYPH</name>
<evidence type="ECO:0000256" key="2">
    <source>
        <dbReference type="ARBA" id="ARBA00022723"/>
    </source>
</evidence>
<accession>A0A926P573</accession>
<dbReference type="PROSITE" id="PS00583">
    <property type="entry name" value="PFKB_KINASES_1"/>
    <property type="match status" value="1"/>
</dbReference>
<dbReference type="InterPro" id="IPR029056">
    <property type="entry name" value="Ribokinase-like"/>
</dbReference>
<evidence type="ECO:0000313" key="5">
    <source>
        <dbReference type="EMBL" id="MBD1548051.1"/>
    </source>
</evidence>
<dbReference type="Proteomes" id="UP000598467">
    <property type="component" value="Unassembled WGS sequence"/>
</dbReference>
<gene>
    <name evidence="5" type="ORF">HK439_17425</name>
</gene>
<organism evidence="5 6">
    <name type="scientific">Roseibium aggregatum</name>
    <dbReference type="NCBI Taxonomy" id="187304"/>
    <lineage>
        <taxon>Bacteria</taxon>
        <taxon>Pseudomonadati</taxon>
        <taxon>Pseudomonadota</taxon>
        <taxon>Alphaproteobacteria</taxon>
        <taxon>Hyphomicrobiales</taxon>
        <taxon>Stappiaceae</taxon>
        <taxon>Roseibium</taxon>
    </lineage>
</organism>
<dbReference type="GO" id="GO:0005737">
    <property type="term" value="C:cytoplasm"/>
    <property type="evidence" value="ECO:0007669"/>
    <property type="project" value="TreeGrafter"/>
</dbReference>
<keyword evidence="3 5" id="KW-0418">Kinase</keyword>
<dbReference type="GO" id="GO:0016301">
    <property type="term" value="F:kinase activity"/>
    <property type="evidence" value="ECO:0007669"/>
    <property type="project" value="UniProtKB-KW"/>
</dbReference>
<reference evidence="5" key="1">
    <citation type="submission" date="2020-05" db="EMBL/GenBank/DDBJ databases">
        <title>Identification of trans-AT polyketide cluster in two marine bacteria, producers of a novel glutaramide-containing polyketide sesbanimide D and analogs.</title>
        <authorList>
            <person name="Kacar D."/>
            <person name="Rodriguez P."/>
            <person name="Canedo L."/>
            <person name="Gonzalez E."/>
            <person name="Galan B."/>
            <person name="De La Calle F."/>
            <person name="Garcia J.L."/>
        </authorList>
    </citation>
    <scope>NUCLEOTIDE SEQUENCE</scope>
    <source>
        <strain evidence="5">PHM038</strain>
    </source>
</reference>
<evidence type="ECO:0000259" key="4">
    <source>
        <dbReference type="Pfam" id="PF00294"/>
    </source>
</evidence>
<keyword evidence="2" id="KW-0479">Metal-binding</keyword>
<protein>
    <submittedName>
        <fullName evidence="5">Carbohydrate kinase</fullName>
    </submittedName>
</protein>
<sequence>MPDTPSRSVSPVVCVGAVHWDSLARARRPIAPDTSTPSDIIQAPGGVATNVARALIRLGIPATLCGVIGDDVPGRALAEQLGREGLCLRLAERKGQVTGQYLALHDPDGSLVAACVDDTILAEASPEIFQAGLASLAAEMPAHAFWFADANLPPDILKAIAGHAPSGRLAADAVSVAKADRLTAITGALRLLFANRAEAAVLAGCPETAPLSEIAARLTDRGISEAVITDGTAPALASDGSGFREYRPDPVAIRDVTGAGDALIAGTLAALARGYDLFDAVPPGLAAARLTVQSAGAVSADLSWQNLSGKPDINPV</sequence>
<dbReference type="Pfam" id="PF00294">
    <property type="entry name" value="PfkB"/>
    <property type="match status" value="1"/>
</dbReference>
<evidence type="ECO:0000313" key="6">
    <source>
        <dbReference type="Proteomes" id="UP000598467"/>
    </source>
</evidence>
<evidence type="ECO:0000256" key="1">
    <source>
        <dbReference type="ARBA" id="ARBA00022679"/>
    </source>
</evidence>